<evidence type="ECO:0000313" key="2">
    <source>
        <dbReference type="EMBL" id="MDQ0424945.1"/>
    </source>
</evidence>
<protein>
    <submittedName>
        <fullName evidence="2">GGDEF domain-containing protein</fullName>
    </submittedName>
</protein>
<feature type="compositionally biased region" description="Basic and acidic residues" evidence="1">
    <location>
        <begin position="273"/>
        <end position="282"/>
    </location>
</feature>
<name>A0ABU0GK16_9CELL</name>
<evidence type="ECO:0000256" key="1">
    <source>
        <dbReference type="SAM" id="MobiDB-lite"/>
    </source>
</evidence>
<keyword evidence="3" id="KW-1185">Reference proteome</keyword>
<evidence type="ECO:0000313" key="3">
    <source>
        <dbReference type="Proteomes" id="UP001240250"/>
    </source>
</evidence>
<feature type="compositionally biased region" description="Low complexity" evidence="1">
    <location>
        <begin position="309"/>
        <end position="323"/>
    </location>
</feature>
<feature type="compositionally biased region" description="Basic and acidic residues" evidence="1">
    <location>
        <begin position="340"/>
        <end position="357"/>
    </location>
</feature>
<gene>
    <name evidence="2" type="ORF">JO380_001326</name>
</gene>
<organism evidence="2 3">
    <name type="scientific">Cellulomonas iranensis</name>
    <dbReference type="NCBI Taxonomy" id="76862"/>
    <lineage>
        <taxon>Bacteria</taxon>
        <taxon>Bacillati</taxon>
        <taxon>Actinomycetota</taxon>
        <taxon>Actinomycetes</taxon>
        <taxon>Micrococcales</taxon>
        <taxon>Cellulomonadaceae</taxon>
        <taxon>Cellulomonas</taxon>
    </lineage>
</organism>
<dbReference type="EMBL" id="JAUSVM010000001">
    <property type="protein sequence ID" value="MDQ0424945.1"/>
    <property type="molecule type" value="Genomic_DNA"/>
</dbReference>
<proteinExistence type="predicted"/>
<sequence length="365" mass="37832">MTTDFGNDGRALPAGLRERWRHESVTSVWRRPSDWYHPAVDALAAAVLDHGDPTAAARDLGRARGEHGVGVGEALDDLVCLYRSTGVPAPPVDAVRALTEGWSDAQAALLVTGACTDPETGLPTRQYLAVRLEEAYLDAVRHGLDPAAAHGLVLVDVAAGHVTGLLRAARSAAVGAALRDAFGAGHPAATLGGGVFAVLTRAGDDTDARIAVLRAEVARRCEDVDVRVSTRQPVRVWVEPLPATHAAAAQRLAQLARPEPWVGIPRPAPPSVPRDHALHDEPGGPTTGPQPSASAGPPRHPGGFGLAGPGSALPPGLLAALWPDGPPVRDTPPAPAAPDDDARDRAAPDDPRDRGTPDDPATTTD</sequence>
<feature type="region of interest" description="Disordered" evidence="1">
    <location>
        <begin position="260"/>
        <end position="365"/>
    </location>
</feature>
<comment type="caution">
    <text evidence="2">The sequence shown here is derived from an EMBL/GenBank/DDBJ whole genome shotgun (WGS) entry which is preliminary data.</text>
</comment>
<dbReference type="Proteomes" id="UP001240250">
    <property type="component" value="Unassembled WGS sequence"/>
</dbReference>
<dbReference type="RefSeq" id="WP_174524321.1">
    <property type="nucleotide sequence ID" value="NZ_JAUSVM010000001.1"/>
</dbReference>
<reference evidence="2 3" key="1">
    <citation type="submission" date="2023-07" db="EMBL/GenBank/DDBJ databases">
        <title>Sequencing the genomes of 1000 actinobacteria strains.</title>
        <authorList>
            <person name="Klenk H.-P."/>
        </authorList>
    </citation>
    <scope>NUCLEOTIDE SEQUENCE [LARGE SCALE GENOMIC DNA]</scope>
    <source>
        <strain evidence="2 3">DSM 14785</strain>
    </source>
</reference>
<accession>A0ABU0GK16</accession>
<feature type="compositionally biased region" description="Pro residues" evidence="1">
    <location>
        <begin position="324"/>
        <end position="336"/>
    </location>
</feature>